<gene>
    <name evidence="1" type="ORF">RPERSI_LOCUS29091</name>
</gene>
<accession>A0ACA9SB49</accession>
<dbReference type="Proteomes" id="UP000789920">
    <property type="component" value="Unassembled WGS sequence"/>
</dbReference>
<sequence length="127" mass="14775">MTKANKKKTYQKPTQEQIQYLRDKSKVCNTEKSTLNWIQKFQKYCSDIGLEGTTEEVDNVTKLDVQLCEYFTVAEKGDRSPYTVSLLLAAVRAINRFYNSTINLSEKGYDETNRSNVLIFEKIRMIL</sequence>
<dbReference type="EMBL" id="CAJVQC010108321">
    <property type="protein sequence ID" value="CAG8834134.1"/>
    <property type="molecule type" value="Genomic_DNA"/>
</dbReference>
<protein>
    <submittedName>
        <fullName evidence="1">36713_t:CDS:1</fullName>
    </submittedName>
</protein>
<evidence type="ECO:0000313" key="1">
    <source>
        <dbReference type="EMBL" id="CAG8834134.1"/>
    </source>
</evidence>
<name>A0ACA9SB49_9GLOM</name>
<proteinExistence type="predicted"/>
<keyword evidence="2" id="KW-1185">Reference proteome</keyword>
<reference evidence="1" key="1">
    <citation type="submission" date="2021-06" db="EMBL/GenBank/DDBJ databases">
        <authorList>
            <person name="Kallberg Y."/>
            <person name="Tangrot J."/>
            <person name="Rosling A."/>
        </authorList>
    </citation>
    <scope>NUCLEOTIDE SEQUENCE</scope>
    <source>
        <strain evidence="1">MA461A</strain>
    </source>
</reference>
<comment type="caution">
    <text evidence="1">The sequence shown here is derived from an EMBL/GenBank/DDBJ whole genome shotgun (WGS) entry which is preliminary data.</text>
</comment>
<feature type="non-terminal residue" evidence="1">
    <location>
        <position position="1"/>
    </location>
</feature>
<organism evidence="1 2">
    <name type="scientific">Racocetra persica</name>
    <dbReference type="NCBI Taxonomy" id="160502"/>
    <lineage>
        <taxon>Eukaryota</taxon>
        <taxon>Fungi</taxon>
        <taxon>Fungi incertae sedis</taxon>
        <taxon>Mucoromycota</taxon>
        <taxon>Glomeromycotina</taxon>
        <taxon>Glomeromycetes</taxon>
        <taxon>Diversisporales</taxon>
        <taxon>Gigasporaceae</taxon>
        <taxon>Racocetra</taxon>
    </lineage>
</organism>
<feature type="non-terminal residue" evidence="1">
    <location>
        <position position="127"/>
    </location>
</feature>
<evidence type="ECO:0000313" key="2">
    <source>
        <dbReference type="Proteomes" id="UP000789920"/>
    </source>
</evidence>